<dbReference type="InterPro" id="IPR020845">
    <property type="entry name" value="AMP-binding_CS"/>
</dbReference>
<accession>A0A381IK36</accession>
<dbReference type="InterPro" id="IPR042099">
    <property type="entry name" value="ANL_N_sf"/>
</dbReference>
<dbReference type="Gene3D" id="3.30.300.30">
    <property type="match status" value="1"/>
</dbReference>
<keyword evidence="2 8" id="KW-0436">Ligase</keyword>
<dbReference type="OrthoDB" id="9803968at2"/>
<evidence type="ECO:0000259" key="6">
    <source>
        <dbReference type="Pfam" id="PF00501"/>
    </source>
</evidence>
<dbReference type="FunFam" id="3.30.300.30:FF:000008">
    <property type="entry name" value="2,3-dihydroxybenzoate-AMP ligase"/>
    <property type="match status" value="1"/>
</dbReference>
<evidence type="ECO:0000313" key="8">
    <source>
        <dbReference type="EMBL" id="SUY28473.1"/>
    </source>
</evidence>
<organism evidence="8 9">
    <name type="scientific">Aminobacter aminovorans</name>
    <name type="common">Chelatobacter heintzii</name>
    <dbReference type="NCBI Taxonomy" id="83263"/>
    <lineage>
        <taxon>Bacteria</taxon>
        <taxon>Pseudomonadati</taxon>
        <taxon>Pseudomonadota</taxon>
        <taxon>Alphaproteobacteria</taxon>
        <taxon>Hyphomicrobiales</taxon>
        <taxon>Phyllobacteriaceae</taxon>
        <taxon>Aminobacter</taxon>
    </lineage>
</organism>
<evidence type="ECO:0000256" key="4">
    <source>
        <dbReference type="ARBA" id="ARBA00066616"/>
    </source>
</evidence>
<dbReference type="Pfam" id="PF00501">
    <property type="entry name" value="AMP-binding"/>
    <property type="match status" value="1"/>
</dbReference>
<dbReference type="GO" id="GO:0006631">
    <property type="term" value="P:fatty acid metabolic process"/>
    <property type="evidence" value="ECO:0007669"/>
    <property type="project" value="TreeGrafter"/>
</dbReference>
<dbReference type="Proteomes" id="UP000254701">
    <property type="component" value="Unassembled WGS sequence"/>
</dbReference>
<dbReference type="GO" id="GO:0031956">
    <property type="term" value="F:medium-chain fatty acid-CoA ligase activity"/>
    <property type="evidence" value="ECO:0007669"/>
    <property type="project" value="TreeGrafter"/>
</dbReference>
<gene>
    <name evidence="8" type="primary">fadK_4</name>
    <name evidence="8" type="ORF">NCTC10684_05160</name>
</gene>
<evidence type="ECO:0000259" key="7">
    <source>
        <dbReference type="Pfam" id="PF13193"/>
    </source>
</evidence>
<name>A0A381IK36_AMIAI</name>
<dbReference type="EMBL" id="UFSM01000002">
    <property type="protein sequence ID" value="SUY28473.1"/>
    <property type="molecule type" value="Genomic_DNA"/>
</dbReference>
<evidence type="ECO:0000256" key="5">
    <source>
        <dbReference type="ARBA" id="ARBA00067668"/>
    </source>
</evidence>
<dbReference type="Gene3D" id="3.40.50.12780">
    <property type="entry name" value="N-terminal domain of ligase-like"/>
    <property type="match status" value="1"/>
</dbReference>
<dbReference type="PROSITE" id="PS00455">
    <property type="entry name" value="AMP_BINDING"/>
    <property type="match status" value="1"/>
</dbReference>
<evidence type="ECO:0000256" key="2">
    <source>
        <dbReference type="ARBA" id="ARBA00022598"/>
    </source>
</evidence>
<comment type="similarity">
    <text evidence="1">Belongs to the ATP-dependent AMP-binding enzyme family.</text>
</comment>
<evidence type="ECO:0000256" key="1">
    <source>
        <dbReference type="ARBA" id="ARBA00006432"/>
    </source>
</evidence>
<dbReference type="InterPro" id="IPR045851">
    <property type="entry name" value="AMP-bd_C_sf"/>
</dbReference>
<dbReference type="PANTHER" id="PTHR43201">
    <property type="entry name" value="ACYL-COA SYNTHETASE"/>
    <property type="match status" value="1"/>
</dbReference>
<feature type="domain" description="AMP-dependent synthetase/ligase" evidence="6">
    <location>
        <begin position="8"/>
        <end position="361"/>
    </location>
</feature>
<dbReference type="InterPro" id="IPR000873">
    <property type="entry name" value="AMP-dep_synth/lig_dom"/>
</dbReference>
<dbReference type="SUPFAM" id="SSF56801">
    <property type="entry name" value="Acetyl-CoA synthetase-like"/>
    <property type="match status" value="1"/>
</dbReference>
<evidence type="ECO:0000256" key="3">
    <source>
        <dbReference type="ARBA" id="ARBA00051915"/>
    </source>
</evidence>
<dbReference type="EC" id="6.2.1.44" evidence="4"/>
<comment type="catalytic activity">
    <reaction evidence="3">
        <text>3-(methylsulfanyl)propanoate + ATP + CoA = 3-(methylsulfanyl)propanoyl-CoA + AMP + diphosphate</text>
        <dbReference type="Rhea" id="RHEA:43052"/>
        <dbReference type="ChEBI" id="CHEBI:30616"/>
        <dbReference type="ChEBI" id="CHEBI:33019"/>
        <dbReference type="ChEBI" id="CHEBI:49016"/>
        <dbReference type="ChEBI" id="CHEBI:57287"/>
        <dbReference type="ChEBI" id="CHEBI:82815"/>
        <dbReference type="ChEBI" id="CHEBI:456215"/>
        <dbReference type="EC" id="6.2.1.44"/>
    </reaction>
    <physiologicalReaction direction="left-to-right" evidence="3">
        <dbReference type="Rhea" id="RHEA:43053"/>
    </physiologicalReaction>
</comment>
<dbReference type="AlphaFoldDB" id="A0A381IK36"/>
<proteinExistence type="inferred from homology"/>
<evidence type="ECO:0000313" key="9">
    <source>
        <dbReference type="Proteomes" id="UP000254701"/>
    </source>
</evidence>
<dbReference type="RefSeq" id="WP_115734171.1">
    <property type="nucleotide sequence ID" value="NZ_BAAAVY010000001.1"/>
</dbReference>
<dbReference type="InterPro" id="IPR025110">
    <property type="entry name" value="AMP-bd_C"/>
</dbReference>
<dbReference type="Pfam" id="PF13193">
    <property type="entry name" value="AMP-binding_C"/>
    <property type="match status" value="1"/>
</dbReference>
<protein>
    <recommendedName>
        <fullName evidence="5">3-methylmercaptopropionyl-CoA ligase</fullName>
        <ecNumber evidence="4">6.2.1.44</ecNumber>
    </recommendedName>
</protein>
<dbReference type="PANTHER" id="PTHR43201:SF5">
    <property type="entry name" value="MEDIUM-CHAIN ACYL-COA LIGASE ACSF2, MITOCHONDRIAL"/>
    <property type="match status" value="1"/>
</dbReference>
<feature type="domain" description="AMP-binding enzyme C-terminal" evidence="7">
    <location>
        <begin position="411"/>
        <end position="486"/>
    </location>
</feature>
<sequence>MNLANWLHRSALTRPDHTALLHGNRQVETYQGFAARAARLARLLEDRGVAPGDRVAIWMGNHPDYLIGLFAVWWAGGIAVPVNAKLHPHEAAWIVQHSESHIVLSDADHSTLLAAVVSVEVLDIRQAAIAGSSQARPSPQPRGQDDLAWIFYTSGTTGTPKGAMLSHGNLVAMSLAYLADVDDVQHDDCMIYAAPLSHGAGLYSLVHVLRGARHCVPLSGGFDGAEVLELACSLDRASLFAAPTMVHRMTEAVLQGAGDGQGLKTVIYGGGPMYQADLAKAMQVLGPRFTQIYGQGETPMTITVLTTSDHGSFNEPGPQIATVGRPHSVVDVRVTLDGELVPPGTPGEIEVRGPTVMQGYWNDDVAGAGSLRNGWLLTGDIGEMNAAGYLTLTDRSKDVIISGGSNIYPREVEEVLLTHPDIREASVIGLPDPEWGEIVVAIIVAEGEVPNLEKELDRLCCDSIARFKRPKRYVRLPDLPKNNYGKILKTELRRMVS</sequence>
<reference evidence="8 9" key="1">
    <citation type="submission" date="2018-06" db="EMBL/GenBank/DDBJ databases">
        <authorList>
            <consortium name="Pathogen Informatics"/>
            <person name="Doyle S."/>
        </authorList>
    </citation>
    <scope>NUCLEOTIDE SEQUENCE [LARGE SCALE GENOMIC DNA]</scope>
    <source>
        <strain evidence="8 9">NCTC10684</strain>
    </source>
</reference>